<evidence type="ECO:0000313" key="14">
    <source>
        <dbReference type="EMBL" id="QHS87243.1"/>
    </source>
</evidence>
<feature type="domain" description="RNA polymerase Rpb2" evidence="12">
    <location>
        <begin position="475"/>
        <end position="539"/>
    </location>
</feature>
<accession>A0A6C0B6Y9</accession>
<keyword evidence="7" id="KW-0862">Zinc</keyword>
<evidence type="ECO:0000259" key="12">
    <source>
        <dbReference type="Pfam" id="PF04565"/>
    </source>
</evidence>
<keyword evidence="8" id="KW-0804">Transcription</keyword>
<dbReference type="InterPro" id="IPR007645">
    <property type="entry name" value="RNA_pol_Rpb2_3"/>
</dbReference>
<reference evidence="14" key="1">
    <citation type="journal article" date="2020" name="Nature">
        <title>Giant virus diversity and host interactions through global metagenomics.</title>
        <authorList>
            <person name="Schulz F."/>
            <person name="Roux S."/>
            <person name="Paez-Espino D."/>
            <person name="Jungbluth S."/>
            <person name="Walsh D.A."/>
            <person name="Denef V.J."/>
            <person name="McMahon K.D."/>
            <person name="Konstantinidis K.T."/>
            <person name="Eloe-Fadrosh E.A."/>
            <person name="Kyrpides N.C."/>
            <person name="Woyke T."/>
        </authorList>
    </citation>
    <scope>NUCLEOTIDE SEQUENCE</scope>
    <source>
        <strain evidence="14">GVMAG-M-3300009684-20</strain>
    </source>
</reference>
<evidence type="ECO:0000256" key="3">
    <source>
        <dbReference type="ARBA" id="ARBA00022478"/>
    </source>
</evidence>
<dbReference type="InterPro" id="IPR007120">
    <property type="entry name" value="DNA-dir_RNAP_su2_dom"/>
</dbReference>
<dbReference type="EMBL" id="MN739079">
    <property type="protein sequence ID" value="QHS87243.1"/>
    <property type="molecule type" value="Genomic_DNA"/>
</dbReference>
<evidence type="ECO:0000259" key="9">
    <source>
        <dbReference type="Pfam" id="PF00562"/>
    </source>
</evidence>
<proteinExistence type="inferred from homology"/>
<keyword evidence="6" id="KW-0479">Metal-binding</keyword>
<dbReference type="InterPro" id="IPR037033">
    <property type="entry name" value="DNA-dir_RNAP_su2_hyb_sf"/>
</dbReference>
<comment type="similarity">
    <text evidence="1">Belongs to the RNA polymerase beta chain family.</text>
</comment>
<dbReference type="CDD" id="cd00653">
    <property type="entry name" value="RNA_pol_B_RPB2"/>
    <property type="match status" value="1"/>
</dbReference>
<dbReference type="Pfam" id="PF04560">
    <property type="entry name" value="RNA_pol_Rpb2_7"/>
    <property type="match status" value="1"/>
</dbReference>
<feature type="domain" description="RNA polymerase Rpb2" evidence="13">
    <location>
        <begin position="576"/>
        <end position="631"/>
    </location>
</feature>
<dbReference type="PROSITE" id="PS01166">
    <property type="entry name" value="RNA_POL_BETA"/>
    <property type="match status" value="1"/>
</dbReference>
<dbReference type="InterPro" id="IPR007121">
    <property type="entry name" value="RNA_pol_bsu_CS"/>
</dbReference>
<dbReference type="GO" id="GO:0006351">
    <property type="term" value="P:DNA-templated transcription"/>
    <property type="evidence" value="ECO:0007669"/>
    <property type="project" value="InterPro"/>
</dbReference>
<dbReference type="InterPro" id="IPR007646">
    <property type="entry name" value="RNA_pol_Rpb2_4"/>
</dbReference>
<sequence length="1138" mass="127368">MSVEAGRHVCNTYYTTTLNPIVQHHIDSYNDFVERRIPLFLKASNPIRLVLGDAREIRVFIGGKTGENMGYRPPLDELDYAIMPNTCRTENKTYSLDCVADIEVEYQIGADVETTKFEKVTVARIPLMIRSKFCHLSALTPEESYAQGEDYHETGGYFVVGGSERVLLSQERLGNNIFYAGKRAIVSVVEEEQKGGKTEEKGEDKEYYAGFRAISDDGARGPFSHYLVIPPARREVSMAEIAARAGTKLEIKDYGSTRIRGMPVVTLPGFKIPVPILSVFHLLGLTSDKEIYDTMLVGIPDSDRTVYDDIFMQIILSHDVESDIDTLRIATKTRTQEEVFYNLQAMLFPNIEEDDVGALYRRKAYALGYLMRLAVENAIGIREPSDRDHFRFKRFDVSGDLCFQEFRRIYKEVAKAMTLAMDTRVHFEERTYAGKNLATLLQRENIGYYWKMNTFLNEMSKSFKGKWGGADGVSQILSRFSRLGTVSMLRRSILQMDPSVKALGARRLHGSSFGFTCPSDVPDGRNVGMTKHLALLAFVSTQGNTGELKAKLVGHTNFHRISTIHPARWNTSWTKVFVNGDMYGAITEKTQAVYDDLIGYRHQNPGISVAWNRTDNELMLYSDAGRPCRPIYRPGVTPDMVLSKKTWKELADVFEFVDADESDTIKISMTPFSKSEPSEIHGIFMLSPLSSVIPFADHNPGTRVAFSCAQSRQGASWYHSNFNKRFDTITLILNSPQRPICETWMYPHILGRGGCLPYGFNAIVAISMYGGYNQEDSVILNESAMKRGLFGTTYFHSYNVVEEMTNEMEGLHTHFGNPAKKGLKLKADKDYSKLDDNGIIRLGAEVNEDTVLVGVISGETDKSEIAKRGQRGRVDGIQMFTLSHGSGKNKISLNGVKIRVAEARTPILGDKFSSRAGQKGTVGMIMKECDMPFTARGLRPDLILNPHAMPSRMTTGQLLESAASRIGTALGTLVDATPFCARDQGVEYRELLRKIGLESGGSEIMYNGQTGEMMEMEIFMGATYYIRSKLMVEDKINYRDTGAKTLLTHQPLEGRSAGGGLRIGEMERDALIAHGVSGFIEESFMKRSDEHEVIFQKETGLLDSTGEGEVGVLRMPYAMSLYVKELESMHIRTNIVGV</sequence>
<dbReference type="GO" id="GO:0032549">
    <property type="term" value="F:ribonucleoside binding"/>
    <property type="evidence" value="ECO:0007669"/>
    <property type="project" value="InterPro"/>
</dbReference>
<evidence type="ECO:0000259" key="13">
    <source>
        <dbReference type="Pfam" id="PF04566"/>
    </source>
</evidence>
<dbReference type="InterPro" id="IPR007641">
    <property type="entry name" value="RNA_pol_Rpb2_7"/>
</dbReference>
<evidence type="ECO:0000259" key="11">
    <source>
        <dbReference type="Pfam" id="PF04563"/>
    </source>
</evidence>
<dbReference type="GO" id="GO:0046872">
    <property type="term" value="F:metal ion binding"/>
    <property type="evidence" value="ECO:0007669"/>
    <property type="project" value="UniProtKB-KW"/>
</dbReference>
<evidence type="ECO:0000256" key="2">
    <source>
        <dbReference type="ARBA" id="ARBA00012418"/>
    </source>
</evidence>
<dbReference type="Gene3D" id="2.40.50.150">
    <property type="match status" value="1"/>
</dbReference>
<evidence type="ECO:0000256" key="5">
    <source>
        <dbReference type="ARBA" id="ARBA00022695"/>
    </source>
</evidence>
<dbReference type="Pfam" id="PF00562">
    <property type="entry name" value="RNA_pol_Rpb2_6"/>
    <property type="match status" value="1"/>
</dbReference>
<dbReference type="Gene3D" id="2.40.270.10">
    <property type="entry name" value="DNA-directed RNA polymerase, subunit 2, domain 6"/>
    <property type="match status" value="1"/>
</dbReference>
<dbReference type="GO" id="GO:0003899">
    <property type="term" value="F:DNA-directed RNA polymerase activity"/>
    <property type="evidence" value="ECO:0007669"/>
    <property type="project" value="UniProtKB-EC"/>
</dbReference>
<protein>
    <recommendedName>
        <fullName evidence="2">DNA-directed RNA polymerase</fullName>
        <ecNumber evidence="2">2.7.7.6</ecNumber>
    </recommendedName>
</protein>
<feature type="domain" description="RNA polymerase beta subunit protrusion" evidence="11">
    <location>
        <begin position="21"/>
        <end position="428"/>
    </location>
</feature>
<keyword evidence="3" id="KW-0240">DNA-directed RNA polymerase</keyword>
<evidence type="ECO:0000256" key="4">
    <source>
        <dbReference type="ARBA" id="ARBA00022679"/>
    </source>
</evidence>
<keyword evidence="4" id="KW-0808">Transferase</keyword>
<name>A0A6C0B6Y9_9ZZZZ</name>
<dbReference type="PANTHER" id="PTHR20856">
    <property type="entry name" value="DNA-DIRECTED RNA POLYMERASE I SUBUNIT 2"/>
    <property type="match status" value="1"/>
</dbReference>
<feature type="domain" description="DNA-directed RNA polymerase subunit 2 hybrid-binding" evidence="9">
    <location>
        <begin position="690"/>
        <end position="1056"/>
    </location>
</feature>
<evidence type="ECO:0000256" key="6">
    <source>
        <dbReference type="ARBA" id="ARBA00022723"/>
    </source>
</evidence>
<organism evidence="14">
    <name type="scientific">viral metagenome</name>
    <dbReference type="NCBI Taxonomy" id="1070528"/>
    <lineage>
        <taxon>unclassified sequences</taxon>
        <taxon>metagenomes</taxon>
        <taxon>organismal metagenomes</taxon>
    </lineage>
</organism>
<evidence type="ECO:0000256" key="8">
    <source>
        <dbReference type="ARBA" id="ARBA00023163"/>
    </source>
</evidence>
<feature type="domain" description="RNA polymerase Rpb2" evidence="10">
    <location>
        <begin position="1059"/>
        <end position="1135"/>
    </location>
</feature>
<dbReference type="Gene3D" id="3.90.1800.10">
    <property type="entry name" value="RNA polymerase alpha subunit dimerisation domain"/>
    <property type="match status" value="1"/>
</dbReference>
<dbReference type="Pfam" id="PF04563">
    <property type="entry name" value="RNA_pol_Rpb2_1"/>
    <property type="match status" value="1"/>
</dbReference>
<dbReference type="AlphaFoldDB" id="A0A6C0B6Y9"/>
<keyword evidence="5" id="KW-0548">Nucleotidyltransferase</keyword>
<dbReference type="GO" id="GO:0003677">
    <property type="term" value="F:DNA binding"/>
    <property type="evidence" value="ECO:0007669"/>
    <property type="project" value="InterPro"/>
</dbReference>
<dbReference type="InterPro" id="IPR015712">
    <property type="entry name" value="DNA-dir_RNA_pol_su2"/>
</dbReference>
<dbReference type="SUPFAM" id="SSF64484">
    <property type="entry name" value="beta and beta-prime subunits of DNA dependent RNA-polymerase"/>
    <property type="match status" value="1"/>
</dbReference>
<evidence type="ECO:0000259" key="10">
    <source>
        <dbReference type="Pfam" id="PF04560"/>
    </source>
</evidence>
<evidence type="ECO:0000256" key="1">
    <source>
        <dbReference type="ARBA" id="ARBA00006835"/>
    </source>
</evidence>
<dbReference type="Pfam" id="PF04565">
    <property type="entry name" value="RNA_pol_Rpb2_3"/>
    <property type="match status" value="1"/>
</dbReference>
<evidence type="ECO:0000256" key="7">
    <source>
        <dbReference type="ARBA" id="ARBA00022833"/>
    </source>
</evidence>
<dbReference type="Pfam" id="PF04566">
    <property type="entry name" value="RNA_pol_Rpb2_4"/>
    <property type="match status" value="1"/>
</dbReference>
<dbReference type="InterPro" id="IPR014724">
    <property type="entry name" value="RNA_pol_RPB2_OB-fold"/>
</dbReference>
<dbReference type="InterPro" id="IPR007644">
    <property type="entry name" value="RNA_pol_bsu_protrusion"/>
</dbReference>
<dbReference type="GO" id="GO:0000428">
    <property type="term" value="C:DNA-directed RNA polymerase complex"/>
    <property type="evidence" value="ECO:0007669"/>
    <property type="project" value="UniProtKB-KW"/>
</dbReference>
<dbReference type="Gene3D" id="3.90.1100.10">
    <property type="match status" value="2"/>
</dbReference>
<dbReference type="EC" id="2.7.7.6" evidence="2"/>